<proteinExistence type="predicted"/>
<name>A0A919TL71_9ACTN</name>
<reference evidence="1" key="1">
    <citation type="submission" date="2021-01" db="EMBL/GenBank/DDBJ databases">
        <title>Whole genome shotgun sequence of Actinoplanes siamensis NBRC 109076.</title>
        <authorList>
            <person name="Komaki H."/>
            <person name="Tamura T."/>
        </authorList>
    </citation>
    <scope>NUCLEOTIDE SEQUENCE</scope>
    <source>
        <strain evidence="1">NBRC 109076</strain>
    </source>
</reference>
<sequence>MPEKELTAAQLATILALMAMGGTSPRAFLADTKKVGLEKGKRDDLVNRKLITVTGKPMVLELTDDGWGRAKQELGKEAPPRSGALGGAFYLHLEALRGFLERNDLSAAEFYAPGIVSRPAETTKIDIEGQIRAVYHDIAARRGDYVMLEDLRGALPGGTASGQVDAALLRLDKAPDVHLVPESNQKILTPGQRAAAIRIGNQDMHLLAIRD</sequence>
<dbReference type="AlphaFoldDB" id="A0A919TL71"/>
<keyword evidence="2" id="KW-1185">Reference proteome</keyword>
<evidence type="ECO:0000313" key="1">
    <source>
        <dbReference type="EMBL" id="GIF06831.1"/>
    </source>
</evidence>
<protein>
    <submittedName>
        <fullName evidence="1">Uncharacterized protein</fullName>
    </submittedName>
</protein>
<dbReference type="Proteomes" id="UP000629619">
    <property type="component" value="Unassembled WGS sequence"/>
</dbReference>
<accession>A0A919TL71</accession>
<organism evidence="1 2">
    <name type="scientific">Actinoplanes siamensis</name>
    <dbReference type="NCBI Taxonomy" id="1223317"/>
    <lineage>
        <taxon>Bacteria</taxon>
        <taxon>Bacillati</taxon>
        <taxon>Actinomycetota</taxon>
        <taxon>Actinomycetes</taxon>
        <taxon>Micromonosporales</taxon>
        <taxon>Micromonosporaceae</taxon>
        <taxon>Actinoplanes</taxon>
    </lineage>
</organism>
<comment type="caution">
    <text evidence="1">The sequence shown here is derived from an EMBL/GenBank/DDBJ whole genome shotgun (WGS) entry which is preliminary data.</text>
</comment>
<evidence type="ECO:0000313" key="2">
    <source>
        <dbReference type="Proteomes" id="UP000629619"/>
    </source>
</evidence>
<dbReference type="EMBL" id="BOMW01000041">
    <property type="protein sequence ID" value="GIF06831.1"/>
    <property type="molecule type" value="Genomic_DNA"/>
</dbReference>
<gene>
    <name evidence="1" type="ORF">Asi03nite_43690</name>
</gene>
<dbReference type="RefSeq" id="WP_203682264.1">
    <property type="nucleotide sequence ID" value="NZ_BOMW01000041.1"/>
</dbReference>